<dbReference type="PROSITE" id="PS50977">
    <property type="entry name" value="HTH_TETR_2"/>
    <property type="match status" value="1"/>
</dbReference>
<evidence type="ECO:0000256" key="4">
    <source>
        <dbReference type="PROSITE-ProRule" id="PRU00335"/>
    </source>
</evidence>
<sequence>MKDTGSGVAKQTPRRRRYDASGRRKAAEERRQLVLDVAARLFAENGWNGTTLTQVASEAGVSVELVTSAFGTKPGLLMAAMRRVSFGEHDLPSAVRALGLADEPDMGRRLDLVVELAQRALAPLAPLVPVLTQAADRDDDAAATVRGAQVRHREAAQLIAELVRGGPVDDELVDEVMVLTRSETFLFFTRERDWSSEQYGAWLRRALAWVLEVPAG</sequence>
<dbReference type="InterPro" id="IPR009057">
    <property type="entry name" value="Homeodomain-like_sf"/>
</dbReference>
<dbReference type="Gene3D" id="1.10.357.10">
    <property type="entry name" value="Tetracycline Repressor, domain 2"/>
    <property type="match status" value="1"/>
</dbReference>
<dbReference type="InterPro" id="IPR050109">
    <property type="entry name" value="HTH-type_TetR-like_transc_reg"/>
</dbReference>
<dbReference type="Proteomes" id="UP001500621">
    <property type="component" value="Unassembled WGS sequence"/>
</dbReference>
<evidence type="ECO:0000313" key="7">
    <source>
        <dbReference type="EMBL" id="GAA4675138.1"/>
    </source>
</evidence>
<keyword evidence="1" id="KW-0805">Transcription regulation</keyword>
<dbReference type="PRINTS" id="PR00455">
    <property type="entry name" value="HTHTETR"/>
</dbReference>
<keyword evidence="8" id="KW-1185">Reference proteome</keyword>
<dbReference type="PANTHER" id="PTHR30055:SF234">
    <property type="entry name" value="HTH-TYPE TRANSCRIPTIONAL REGULATOR BETI"/>
    <property type="match status" value="1"/>
</dbReference>
<dbReference type="Pfam" id="PF00440">
    <property type="entry name" value="TetR_N"/>
    <property type="match status" value="1"/>
</dbReference>
<evidence type="ECO:0000313" key="8">
    <source>
        <dbReference type="Proteomes" id="UP001500621"/>
    </source>
</evidence>
<evidence type="ECO:0000256" key="3">
    <source>
        <dbReference type="ARBA" id="ARBA00023163"/>
    </source>
</evidence>
<dbReference type="InterPro" id="IPR001647">
    <property type="entry name" value="HTH_TetR"/>
</dbReference>
<dbReference type="RefSeq" id="WP_345263323.1">
    <property type="nucleotide sequence ID" value="NZ_BAABIM010000001.1"/>
</dbReference>
<feature type="domain" description="HTH tetR-type" evidence="6">
    <location>
        <begin position="28"/>
        <end position="88"/>
    </location>
</feature>
<name>A0ABP8VX31_9ACTN</name>
<feature type="region of interest" description="Disordered" evidence="5">
    <location>
        <begin position="1"/>
        <end position="24"/>
    </location>
</feature>
<comment type="caution">
    <text evidence="7">The sequence shown here is derived from an EMBL/GenBank/DDBJ whole genome shotgun (WGS) entry which is preliminary data.</text>
</comment>
<accession>A0ABP8VX31</accession>
<protein>
    <recommendedName>
        <fullName evidence="6">HTH tetR-type domain-containing protein</fullName>
    </recommendedName>
</protein>
<evidence type="ECO:0000256" key="5">
    <source>
        <dbReference type="SAM" id="MobiDB-lite"/>
    </source>
</evidence>
<dbReference type="PANTHER" id="PTHR30055">
    <property type="entry name" value="HTH-TYPE TRANSCRIPTIONAL REGULATOR RUTR"/>
    <property type="match status" value="1"/>
</dbReference>
<proteinExistence type="predicted"/>
<dbReference type="SUPFAM" id="SSF46689">
    <property type="entry name" value="Homeodomain-like"/>
    <property type="match status" value="1"/>
</dbReference>
<keyword evidence="2 4" id="KW-0238">DNA-binding</keyword>
<dbReference type="EMBL" id="BAABIM010000001">
    <property type="protein sequence ID" value="GAA4675138.1"/>
    <property type="molecule type" value="Genomic_DNA"/>
</dbReference>
<evidence type="ECO:0000256" key="2">
    <source>
        <dbReference type="ARBA" id="ARBA00023125"/>
    </source>
</evidence>
<gene>
    <name evidence="7" type="ORF">GCM10023226_10380</name>
</gene>
<evidence type="ECO:0000259" key="6">
    <source>
        <dbReference type="PROSITE" id="PS50977"/>
    </source>
</evidence>
<organism evidence="7 8">
    <name type="scientific">Nocardioides nanhaiensis</name>
    <dbReference type="NCBI Taxonomy" id="1476871"/>
    <lineage>
        <taxon>Bacteria</taxon>
        <taxon>Bacillati</taxon>
        <taxon>Actinomycetota</taxon>
        <taxon>Actinomycetes</taxon>
        <taxon>Propionibacteriales</taxon>
        <taxon>Nocardioidaceae</taxon>
        <taxon>Nocardioides</taxon>
    </lineage>
</organism>
<keyword evidence="3" id="KW-0804">Transcription</keyword>
<feature type="DNA-binding region" description="H-T-H motif" evidence="4">
    <location>
        <begin position="51"/>
        <end position="70"/>
    </location>
</feature>
<reference evidence="8" key="1">
    <citation type="journal article" date="2019" name="Int. J. Syst. Evol. Microbiol.">
        <title>The Global Catalogue of Microorganisms (GCM) 10K type strain sequencing project: providing services to taxonomists for standard genome sequencing and annotation.</title>
        <authorList>
            <consortium name="The Broad Institute Genomics Platform"/>
            <consortium name="The Broad Institute Genome Sequencing Center for Infectious Disease"/>
            <person name="Wu L."/>
            <person name="Ma J."/>
        </authorList>
    </citation>
    <scope>NUCLEOTIDE SEQUENCE [LARGE SCALE GENOMIC DNA]</scope>
    <source>
        <strain evidence="8">JCM 18127</strain>
    </source>
</reference>
<evidence type="ECO:0000256" key="1">
    <source>
        <dbReference type="ARBA" id="ARBA00023015"/>
    </source>
</evidence>